<sequence>MTYFQHAGIRFHYIDEGEGMPFIFLHGLGGSVAQPAGLYKPIPGVRFISLDFRGHGETRELGDPDQIGFDTFSADVFALMHHLQLEHAVIGGISMGAGVALHFALNYSGKVRGLILSRIAWEDMPQPAESQRVFATVARMIETLGAERGKEQFRKTDIYMNMAAVSPDAADSLLRQFDYPHVEETWIKFIRIPADAPSRDRRAWSEIRVPTLILANQLDPIHPYAYGQLAAKTIPHAQFNILTPKSIDAQAHAEQTGAYVGEFLGSLLEGGVS</sequence>
<dbReference type="AlphaFoldDB" id="A0A4R5KUP6"/>
<dbReference type="Proteomes" id="UP000295636">
    <property type="component" value="Unassembled WGS sequence"/>
</dbReference>
<dbReference type="SUPFAM" id="SSF53474">
    <property type="entry name" value="alpha/beta-Hydrolases"/>
    <property type="match status" value="1"/>
</dbReference>
<dbReference type="OrthoDB" id="6191536at2"/>
<name>A0A4R5KUP6_9BACL</name>
<keyword evidence="4" id="KW-1185">Reference proteome</keyword>
<evidence type="ECO:0000256" key="1">
    <source>
        <dbReference type="ARBA" id="ARBA00022801"/>
    </source>
</evidence>
<dbReference type="PANTHER" id="PTHR43798:SF31">
    <property type="entry name" value="AB HYDROLASE SUPERFAMILY PROTEIN YCLE"/>
    <property type="match status" value="1"/>
</dbReference>
<evidence type="ECO:0000259" key="2">
    <source>
        <dbReference type="Pfam" id="PF00561"/>
    </source>
</evidence>
<dbReference type="EMBL" id="SMRT01000003">
    <property type="protein sequence ID" value="TDF98848.1"/>
    <property type="molecule type" value="Genomic_DNA"/>
</dbReference>
<dbReference type="GO" id="GO:0016787">
    <property type="term" value="F:hydrolase activity"/>
    <property type="evidence" value="ECO:0007669"/>
    <property type="project" value="UniProtKB-KW"/>
</dbReference>
<accession>A0A4R5KUP6</accession>
<dbReference type="InterPro" id="IPR000073">
    <property type="entry name" value="AB_hydrolase_1"/>
</dbReference>
<feature type="domain" description="AB hydrolase-1" evidence="2">
    <location>
        <begin position="21"/>
        <end position="239"/>
    </location>
</feature>
<dbReference type="PANTHER" id="PTHR43798">
    <property type="entry name" value="MONOACYLGLYCEROL LIPASE"/>
    <property type="match status" value="1"/>
</dbReference>
<dbReference type="PRINTS" id="PR00111">
    <property type="entry name" value="ABHYDROLASE"/>
</dbReference>
<comment type="caution">
    <text evidence="3">The sequence shown here is derived from an EMBL/GenBank/DDBJ whole genome shotgun (WGS) entry which is preliminary data.</text>
</comment>
<evidence type="ECO:0000313" key="4">
    <source>
        <dbReference type="Proteomes" id="UP000295636"/>
    </source>
</evidence>
<reference evidence="3 4" key="1">
    <citation type="submission" date="2019-03" db="EMBL/GenBank/DDBJ databases">
        <title>This is whole genome sequence of Paenibacillus sp MS74 strain.</title>
        <authorList>
            <person name="Trinh H.N."/>
        </authorList>
    </citation>
    <scope>NUCLEOTIDE SEQUENCE [LARGE SCALE GENOMIC DNA]</scope>
    <source>
        <strain evidence="3 4">MS74</strain>
    </source>
</reference>
<keyword evidence="1 3" id="KW-0378">Hydrolase</keyword>
<dbReference type="Gene3D" id="3.40.50.1820">
    <property type="entry name" value="alpha/beta hydrolase"/>
    <property type="match status" value="1"/>
</dbReference>
<dbReference type="RefSeq" id="WP_133227308.1">
    <property type="nucleotide sequence ID" value="NZ_SMRT01000003.1"/>
</dbReference>
<protein>
    <submittedName>
        <fullName evidence="3">Alpha/beta hydrolase</fullName>
    </submittedName>
</protein>
<organism evidence="3 4">
    <name type="scientific">Paenibacillus piri</name>
    <dbReference type="NCBI Taxonomy" id="2547395"/>
    <lineage>
        <taxon>Bacteria</taxon>
        <taxon>Bacillati</taxon>
        <taxon>Bacillota</taxon>
        <taxon>Bacilli</taxon>
        <taxon>Bacillales</taxon>
        <taxon>Paenibacillaceae</taxon>
        <taxon>Paenibacillus</taxon>
    </lineage>
</organism>
<evidence type="ECO:0000313" key="3">
    <source>
        <dbReference type="EMBL" id="TDF98848.1"/>
    </source>
</evidence>
<dbReference type="GO" id="GO:0016020">
    <property type="term" value="C:membrane"/>
    <property type="evidence" value="ECO:0007669"/>
    <property type="project" value="TreeGrafter"/>
</dbReference>
<dbReference type="Pfam" id="PF00561">
    <property type="entry name" value="Abhydrolase_1"/>
    <property type="match status" value="1"/>
</dbReference>
<gene>
    <name evidence="3" type="ORF">E1757_10040</name>
</gene>
<dbReference type="InterPro" id="IPR050266">
    <property type="entry name" value="AB_hydrolase_sf"/>
</dbReference>
<proteinExistence type="predicted"/>
<dbReference type="InterPro" id="IPR029058">
    <property type="entry name" value="AB_hydrolase_fold"/>
</dbReference>